<evidence type="ECO:0000313" key="3">
    <source>
        <dbReference type="EMBL" id="QJH99228.1"/>
    </source>
</evidence>
<organism evidence="1">
    <name type="scientific">viral metagenome</name>
    <dbReference type="NCBI Taxonomy" id="1070528"/>
    <lineage>
        <taxon>unclassified sequences</taxon>
        <taxon>metagenomes</taxon>
        <taxon>organismal metagenomes</taxon>
    </lineage>
</organism>
<proteinExistence type="predicted"/>
<protein>
    <submittedName>
        <fullName evidence="1">Uncharacterized protein</fullName>
    </submittedName>
</protein>
<dbReference type="EMBL" id="MT144776">
    <property type="protein sequence ID" value="QJH99228.1"/>
    <property type="molecule type" value="Genomic_DNA"/>
</dbReference>
<name>A0A6H1ZP87_9ZZZZ</name>
<dbReference type="EMBL" id="MT142467">
    <property type="protein sequence ID" value="QJA81682.1"/>
    <property type="molecule type" value="Genomic_DNA"/>
</dbReference>
<gene>
    <name evidence="2" type="ORF">MM415A00502_0006</name>
    <name evidence="1" type="ORF">TM448A01450_0009</name>
    <name evidence="3" type="ORF">TM448B01526_0010</name>
</gene>
<dbReference type="EMBL" id="MT144152">
    <property type="protein sequence ID" value="QJA49743.1"/>
    <property type="molecule type" value="Genomic_DNA"/>
</dbReference>
<evidence type="ECO:0000313" key="2">
    <source>
        <dbReference type="EMBL" id="QJA81682.1"/>
    </source>
</evidence>
<reference evidence="1" key="1">
    <citation type="submission" date="2020-03" db="EMBL/GenBank/DDBJ databases">
        <title>The deep terrestrial virosphere.</title>
        <authorList>
            <person name="Holmfeldt K."/>
            <person name="Nilsson E."/>
            <person name="Simone D."/>
            <person name="Lopez-Fernandez M."/>
            <person name="Wu X."/>
            <person name="de Brujin I."/>
            <person name="Lundin D."/>
            <person name="Andersson A."/>
            <person name="Bertilsson S."/>
            <person name="Dopson M."/>
        </authorList>
    </citation>
    <scope>NUCLEOTIDE SEQUENCE</scope>
    <source>
        <strain evidence="2">MM415A00502</strain>
        <strain evidence="1">TM448A01450</strain>
        <strain evidence="3">TM448B01526</strain>
    </source>
</reference>
<sequence>MPMVDVEKKIIEIIVLLRSFLEEKRVGNIQVNMYMGGISNVNRFETLIFSSDKEMLDKLPKFKAK</sequence>
<accession>A0A6H1ZP87</accession>
<dbReference type="AlphaFoldDB" id="A0A6H1ZP87"/>
<evidence type="ECO:0000313" key="1">
    <source>
        <dbReference type="EMBL" id="QJA49743.1"/>
    </source>
</evidence>